<dbReference type="SUPFAM" id="SSF48403">
    <property type="entry name" value="Ankyrin repeat"/>
    <property type="match status" value="1"/>
</dbReference>
<comment type="caution">
    <text evidence="4">The sequence shown here is derived from an EMBL/GenBank/DDBJ whole genome shotgun (WGS) entry which is preliminary data.</text>
</comment>
<proteinExistence type="predicted"/>
<dbReference type="Pfam" id="PF13637">
    <property type="entry name" value="Ank_4"/>
    <property type="match status" value="1"/>
</dbReference>
<evidence type="ECO:0000313" key="5">
    <source>
        <dbReference type="Proteomes" id="UP001597110"/>
    </source>
</evidence>
<protein>
    <submittedName>
        <fullName evidence="4">Ankyrin repeat domain-containing protein</fullName>
    </submittedName>
</protein>
<keyword evidence="2 3" id="KW-0040">ANK repeat</keyword>
<dbReference type="InterPro" id="IPR002110">
    <property type="entry name" value="Ankyrin_rpt"/>
</dbReference>
<evidence type="ECO:0000256" key="3">
    <source>
        <dbReference type="PROSITE-ProRule" id="PRU00023"/>
    </source>
</evidence>
<keyword evidence="5" id="KW-1185">Reference proteome</keyword>
<dbReference type="PROSITE" id="PS50297">
    <property type="entry name" value="ANK_REP_REGION"/>
    <property type="match status" value="1"/>
</dbReference>
<dbReference type="RefSeq" id="WP_386826312.1">
    <property type="nucleotide sequence ID" value="NZ_JBHTIF010000006.1"/>
</dbReference>
<dbReference type="Gene3D" id="1.25.40.20">
    <property type="entry name" value="Ankyrin repeat-containing domain"/>
    <property type="match status" value="1"/>
</dbReference>
<dbReference type="InterPro" id="IPR050776">
    <property type="entry name" value="Ank_Repeat/CDKN_Inhibitor"/>
</dbReference>
<dbReference type="PROSITE" id="PS50088">
    <property type="entry name" value="ANK_REPEAT"/>
    <property type="match status" value="1"/>
</dbReference>
<accession>A0ABW2YGH8</accession>
<dbReference type="InterPro" id="IPR036770">
    <property type="entry name" value="Ankyrin_rpt-contain_sf"/>
</dbReference>
<feature type="repeat" description="ANK" evidence="3">
    <location>
        <begin position="153"/>
        <end position="185"/>
    </location>
</feature>
<reference evidence="5" key="1">
    <citation type="journal article" date="2019" name="Int. J. Syst. Evol. Microbiol.">
        <title>The Global Catalogue of Microorganisms (GCM) 10K type strain sequencing project: providing services to taxonomists for standard genome sequencing and annotation.</title>
        <authorList>
            <consortium name="The Broad Institute Genomics Platform"/>
            <consortium name="The Broad Institute Genome Sequencing Center for Infectious Disease"/>
            <person name="Wu L."/>
            <person name="Ma J."/>
        </authorList>
    </citation>
    <scope>NUCLEOTIDE SEQUENCE [LARGE SCALE GENOMIC DNA]</scope>
    <source>
        <strain evidence="5">CCUG 55585</strain>
    </source>
</reference>
<gene>
    <name evidence="4" type="ORF">ACFQ0E_18260</name>
</gene>
<sequence length="227" mass="24642">MIEPQIATASPQGGDVFEDPVVAALAEAIRVHDNANVRALASRADLRACGDRKVTLLQWALLQRNADAIRALIEAGADPAQSGLDGDTVVHLATMAEDPVWLDTLLALSVNPNVVNAHTGAVPLCEALMNGRERQFHRLLATPGIDLDHADAGGNTPLHVAAMINAPARVFELLEAGADPALRNRQGATFQRYLFKVRLDMMDAEGSRRWEDVLEWMVARQIPIDLH</sequence>
<evidence type="ECO:0000313" key="4">
    <source>
        <dbReference type="EMBL" id="MFD0727541.1"/>
    </source>
</evidence>
<name>A0ABW2YGH8_9GAMM</name>
<dbReference type="Proteomes" id="UP001597110">
    <property type="component" value="Unassembled WGS sequence"/>
</dbReference>
<dbReference type="EMBL" id="JBHTIF010000006">
    <property type="protein sequence ID" value="MFD0727541.1"/>
    <property type="molecule type" value="Genomic_DNA"/>
</dbReference>
<organism evidence="4 5">
    <name type="scientific">Lysobacter brunescens</name>
    <dbReference type="NCBI Taxonomy" id="262323"/>
    <lineage>
        <taxon>Bacteria</taxon>
        <taxon>Pseudomonadati</taxon>
        <taxon>Pseudomonadota</taxon>
        <taxon>Gammaproteobacteria</taxon>
        <taxon>Lysobacterales</taxon>
        <taxon>Lysobacteraceae</taxon>
        <taxon>Lysobacter</taxon>
    </lineage>
</organism>
<evidence type="ECO:0000256" key="2">
    <source>
        <dbReference type="ARBA" id="ARBA00023043"/>
    </source>
</evidence>
<dbReference type="PANTHER" id="PTHR24201">
    <property type="entry name" value="ANK_REP_REGION DOMAIN-CONTAINING PROTEIN"/>
    <property type="match status" value="1"/>
</dbReference>
<evidence type="ECO:0000256" key="1">
    <source>
        <dbReference type="ARBA" id="ARBA00022737"/>
    </source>
</evidence>
<keyword evidence="1" id="KW-0677">Repeat</keyword>
<dbReference type="SMART" id="SM00248">
    <property type="entry name" value="ANK"/>
    <property type="match status" value="3"/>
</dbReference>